<feature type="compositionally biased region" description="Polar residues" evidence="4">
    <location>
        <begin position="127"/>
        <end position="137"/>
    </location>
</feature>
<dbReference type="EMBL" id="LT598447">
    <property type="protein sequence ID" value="SCV06120.1"/>
    <property type="molecule type" value="Genomic_DNA"/>
</dbReference>
<reference evidence="6" key="1">
    <citation type="submission" date="2016-03" db="EMBL/GenBank/DDBJ databases">
        <authorList>
            <person name="Devillers Hugo."/>
        </authorList>
    </citation>
    <scope>NUCLEOTIDE SEQUENCE [LARGE SCALE GENOMIC DNA]</scope>
</reference>
<feature type="compositionally biased region" description="Basic and acidic residues" evidence="4">
    <location>
        <begin position="102"/>
        <end position="125"/>
    </location>
</feature>
<dbReference type="SUPFAM" id="SSF50978">
    <property type="entry name" value="WD40 repeat-like"/>
    <property type="match status" value="1"/>
</dbReference>
<sequence>MVRGNDGAVSKRVAKKPRTLDTFQNVRVGSPNQTSAALAVLNTELSTRNSRPRRGASKKAAQSIVDSIDPNVGSADEEEGEDFVPEDVAEEDEEAENEDQDYEHNSDLIEVEKPGSVKPPQDDSVSRLVSDTKSNRVTGGKRGRKPKQNASVKVEMQDLTPTSKLDNKRRVIRALKDLTSARDKIERIYGLNPQKLLGLAKVKEGFETGPFDFDLEVIQKESKYFVDFSPPCAKKDITHSLPLTSSSFHSIQESELQQLLPLRESEIRLQISDLDTHINTDQKIEFPTFPCGKRKGFVYNVGGLVTDMAWLSRDDTDSLFLAVSVSCNFDDPVDPGLRCFGEEEHISGITIFELDPQTLSFEKYQMIIHNFGETWNLKWHSGYRDEGSLGVLVACCQDGSVKLFKVDRSQKYEIRMVESANLSVSIPQAPISCFDFTSPDSIVCGFQNGSVAEFELGSELPSYYRKIHDSYIISIVAAYSNYEDTVISTTSVDGFICIFSPKSIQTTKCSIGRVRGGNSTIATYCPPVYGIVHSDGVNSVKAFSPRAAFATHQICQHENTVSSLAASKLHPFLLSGSADGTLMINNMARRFLTGIKNNATVYKYLKLWEWDFNIKEQKYRLDPNYLVYSFSVNEVSKARVSPHGINIACAKWNETSKGGKFYSFVNNAGLLVIEELGN</sequence>
<dbReference type="SMART" id="SM00320">
    <property type="entry name" value="WD40"/>
    <property type="match status" value="4"/>
</dbReference>
<feature type="compositionally biased region" description="Polar residues" evidence="4">
    <location>
        <begin position="21"/>
        <end position="36"/>
    </location>
</feature>
<dbReference type="PANTHER" id="PTHR15052:SF2">
    <property type="entry name" value="GENERAL TRANSCRIPTION FACTOR 3C POLYPEPTIDE 2"/>
    <property type="match status" value="1"/>
</dbReference>
<protein>
    <submittedName>
        <fullName evidence="5">LANO_0H22540g1_1</fullName>
    </submittedName>
</protein>
<evidence type="ECO:0000313" key="6">
    <source>
        <dbReference type="Proteomes" id="UP000189911"/>
    </source>
</evidence>
<dbReference type="InterPro" id="IPR015943">
    <property type="entry name" value="WD40/YVTN_repeat-like_dom_sf"/>
</dbReference>
<accession>A0A1G4KNW2</accession>
<organism evidence="5 6">
    <name type="scientific">Lachancea nothofagi CBS 11611</name>
    <dbReference type="NCBI Taxonomy" id="1266666"/>
    <lineage>
        <taxon>Eukaryota</taxon>
        <taxon>Fungi</taxon>
        <taxon>Dikarya</taxon>
        <taxon>Ascomycota</taxon>
        <taxon>Saccharomycotina</taxon>
        <taxon>Saccharomycetes</taxon>
        <taxon>Saccharomycetales</taxon>
        <taxon>Saccharomycetaceae</taxon>
        <taxon>Lachancea</taxon>
    </lineage>
</organism>
<dbReference type="GO" id="GO:0005634">
    <property type="term" value="C:nucleus"/>
    <property type="evidence" value="ECO:0007669"/>
    <property type="project" value="UniProtKB-SubCell"/>
</dbReference>
<name>A0A1G4KNW2_9SACH</name>
<dbReference type="Gene3D" id="2.130.10.10">
    <property type="entry name" value="YVTN repeat-like/Quinoprotein amine dehydrogenase"/>
    <property type="match status" value="1"/>
</dbReference>
<dbReference type="InterPro" id="IPR052416">
    <property type="entry name" value="GTF3C_component"/>
</dbReference>
<keyword evidence="6" id="KW-1185">Reference proteome</keyword>
<dbReference type="GO" id="GO:0006383">
    <property type="term" value="P:transcription by RNA polymerase III"/>
    <property type="evidence" value="ECO:0007669"/>
    <property type="project" value="TreeGrafter"/>
</dbReference>
<evidence type="ECO:0000256" key="3">
    <source>
        <dbReference type="ARBA" id="ARBA00023242"/>
    </source>
</evidence>
<keyword evidence="3" id="KW-0539">Nucleus</keyword>
<dbReference type="InterPro" id="IPR036322">
    <property type="entry name" value="WD40_repeat_dom_sf"/>
</dbReference>
<evidence type="ECO:0000256" key="1">
    <source>
        <dbReference type="ARBA" id="ARBA00004123"/>
    </source>
</evidence>
<proteinExistence type="predicted"/>
<gene>
    <name evidence="5" type="ORF">LANO_0H22540G</name>
</gene>
<dbReference type="AlphaFoldDB" id="A0A1G4KNW2"/>
<evidence type="ECO:0000256" key="4">
    <source>
        <dbReference type="SAM" id="MobiDB-lite"/>
    </source>
</evidence>
<dbReference type="PANTHER" id="PTHR15052">
    <property type="entry name" value="RNA POLYMERASE III TRANSCRIPTION INITIATION FACTOR COMPLEX SUBUNIT"/>
    <property type="match status" value="1"/>
</dbReference>
<evidence type="ECO:0000313" key="5">
    <source>
        <dbReference type="EMBL" id="SCV06120.1"/>
    </source>
</evidence>
<feature type="region of interest" description="Disordered" evidence="4">
    <location>
        <begin position="1"/>
        <end position="151"/>
    </location>
</feature>
<dbReference type="Proteomes" id="UP000189911">
    <property type="component" value="Chromosome H"/>
</dbReference>
<feature type="compositionally biased region" description="Acidic residues" evidence="4">
    <location>
        <begin position="75"/>
        <end position="101"/>
    </location>
</feature>
<comment type="subcellular location">
    <subcellularLocation>
        <location evidence="1">Nucleus</location>
    </subcellularLocation>
</comment>
<dbReference type="GO" id="GO:0000127">
    <property type="term" value="C:transcription factor TFIIIC complex"/>
    <property type="evidence" value="ECO:0007669"/>
    <property type="project" value="TreeGrafter"/>
</dbReference>
<dbReference type="Pfam" id="PF00400">
    <property type="entry name" value="WD40"/>
    <property type="match status" value="1"/>
</dbReference>
<dbReference type="InterPro" id="IPR001680">
    <property type="entry name" value="WD40_rpt"/>
</dbReference>
<dbReference type="OrthoDB" id="4703at2759"/>
<evidence type="ECO:0000256" key="2">
    <source>
        <dbReference type="ARBA" id="ARBA00023163"/>
    </source>
</evidence>
<keyword evidence="2" id="KW-0804">Transcription</keyword>